<evidence type="ECO:0008006" key="3">
    <source>
        <dbReference type="Google" id="ProtNLM"/>
    </source>
</evidence>
<reference evidence="1 2" key="1">
    <citation type="submission" date="2016-11" db="EMBL/GenBank/DDBJ databases">
        <authorList>
            <person name="Jaros S."/>
            <person name="Januszkiewicz K."/>
            <person name="Wedrychowicz H."/>
        </authorList>
    </citation>
    <scope>NUCLEOTIDE SEQUENCE [LARGE SCALE GENOMIC DNA]</scope>
    <source>
        <strain evidence="1 2">DSM 18899</strain>
    </source>
</reference>
<dbReference type="Proteomes" id="UP000186513">
    <property type="component" value="Unassembled WGS sequence"/>
</dbReference>
<dbReference type="InterPro" id="IPR010982">
    <property type="entry name" value="Lambda_DNA-bd_dom_sf"/>
</dbReference>
<protein>
    <recommendedName>
        <fullName evidence="3">HTH cro/C1-type domain-containing protein</fullName>
    </recommendedName>
</protein>
<sequence>MQTLNDLLEAAAKKLGTDEKPISESRLGDELGAYKQKLYDWKNGRGQPDTYAVWRLAEILKMNPLEVSAIIEAERAKSDERRSFWEDQVKRFRSSIQAVLLGLGLLMAYGTLPHSEAKAALITNGYQTVTPNKQMFIMSSRVPG</sequence>
<dbReference type="OrthoDB" id="8777496at2"/>
<dbReference type="EMBL" id="FPKR01000009">
    <property type="protein sequence ID" value="SFZ77609.1"/>
    <property type="molecule type" value="Genomic_DNA"/>
</dbReference>
<dbReference type="GO" id="GO:0003677">
    <property type="term" value="F:DNA binding"/>
    <property type="evidence" value="ECO:0007669"/>
    <property type="project" value="InterPro"/>
</dbReference>
<organism evidence="1 2">
    <name type="scientific">Chitinimonas taiwanensis DSM 18899</name>
    <dbReference type="NCBI Taxonomy" id="1121279"/>
    <lineage>
        <taxon>Bacteria</taxon>
        <taxon>Pseudomonadati</taxon>
        <taxon>Pseudomonadota</taxon>
        <taxon>Betaproteobacteria</taxon>
        <taxon>Neisseriales</taxon>
        <taxon>Chitinibacteraceae</taxon>
        <taxon>Chitinimonas</taxon>
    </lineage>
</organism>
<dbReference type="STRING" id="1121279.SAMN02745887_02519"/>
<keyword evidence="2" id="KW-1185">Reference proteome</keyword>
<accession>A0A1K2HM15</accession>
<evidence type="ECO:0000313" key="2">
    <source>
        <dbReference type="Proteomes" id="UP000186513"/>
    </source>
</evidence>
<name>A0A1K2HM15_9NEIS</name>
<dbReference type="SUPFAM" id="SSF47413">
    <property type="entry name" value="lambda repressor-like DNA-binding domains"/>
    <property type="match status" value="1"/>
</dbReference>
<dbReference type="AlphaFoldDB" id="A0A1K2HM15"/>
<gene>
    <name evidence="1" type="ORF">SAMN02745887_02519</name>
</gene>
<evidence type="ECO:0000313" key="1">
    <source>
        <dbReference type="EMBL" id="SFZ77609.1"/>
    </source>
</evidence>
<proteinExistence type="predicted"/>
<dbReference type="Gene3D" id="1.10.260.40">
    <property type="entry name" value="lambda repressor-like DNA-binding domains"/>
    <property type="match status" value="1"/>
</dbReference>
<dbReference type="RefSeq" id="WP_072429020.1">
    <property type="nucleotide sequence ID" value="NZ_FPKR01000009.1"/>
</dbReference>